<dbReference type="OrthoDB" id="296522at2759"/>
<evidence type="ECO:0000256" key="11">
    <source>
        <dbReference type="ARBA" id="ARBA00023136"/>
    </source>
</evidence>
<dbReference type="Pfam" id="PF00520">
    <property type="entry name" value="Ion_trans"/>
    <property type="match status" value="1"/>
</dbReference>
<comment type="caution">
    <text evidence="16">The sequence shown here is derived from an EMBL/GenBank/DDBJ whole genome shotgun (WGS) entry which is preliminary data.</text>
</comment>
<keyword evidence="2" id="KW-0813">Transport</keyword>
<dbReference type="InterPro" id="IPR028325">
    <property type="entry name" value="VG_K_chnl"/>
</dbReference>
<organism evidence="16 17">
    <name type="scientific">Diploscapter pachys</name>
    <dbReference type="NCBI Taxonomy" id="2018661"/>
    <lineage>
        <taxon>Eukaryota</taxon>
        <taxon>Metazoa</taxon>
        <taxon>Ecdysozoa</taxon>
        <taxon>Nematoda</taxon>
        <taxon>Chromadorea</taxon>
        <taxon>Rhabditida</taxon>
        <taxon>Rhabditina</taxon>
        <taxon>Rhabditomorpha</taxon>
        <taxon>Rhabditoidea</taxon>
        <taxon>Rhabditidae</taxon>
        <taxon>Diploscapter</taxon>
    </lineage>
</organism>
<evidence type="ECO:0000256" key="2">
    <source>
        <dbReference type="ARBA" id="ARBA00022448"/>
    </source>
</evidence>
<dbReference type="AlphaFoldDB" id="A0A2A2KWK6"/>
<evidence type="ECO:0000256" key="7">
    <source>
        <dbReference type="ARBA" id="ARBA00022882"/>
    </source>
</evidence>
<evidence type="ECO:0000259" key="14">
    <source>
        <dbReference type="Pfam" id="PF00520"/>
    </source>
</evidence>
<reference evidence="16 17" key="1">
    <citation type="journal article" date="2017" name="Curr. Biol.">
        <title>Genome architecture and evolution of a unichromosomal asexual nematode.</title>
        <authorList>
            <person name="Fradin H."/>
            <person name="Zegar C."/>
            <person name="Gutwein M."/>
            <person name="Lucas J."/>
            <person name="Kovtun M."/>
            <person name="Corcoran D."/>
            <person name="Baugh L.R."/>
            <person name="Kiontke K."/>
            <person name="Gunsalus K."/>
            <person name="Fitch D.H."/>
            <person name="Piano F."/>
        </authorList>
    </citation>
    <scope>NUCLEOTIDE SEQUENCE [LARGE SCALE GENOMIC DNA]</scope>
    <source>
        <strain evidence="16">PF1309</strain>
    </source>
</reference>
<name>A0A2A2KWK6_9BILA</name>
<keyword evidence="11 13" id="KW-0472">Membrane</keyword>
<evidence type="ECO:0000256" key="6">
    <source>
        <dbReference type="ARBA" id="ARBA00022826"/>
    </source>
</evidence>
<gene>
    <name evidence="16" type="ORF">WR25_24778</name>
</gene>
<feature type="transmembrane region" description="Helical" evidence="13">
    <location>
        <begin position="227"/>
        <end position="243"/>
    </location>
</feature>
<keyword evidence="3" id="KW-1003">Cell membrane</keyword>
<keyword evidence="8" id="KW-0630">Potassium</keyword>
<evidence type="ECO:0000256" key="4">
    <source>
        <dbReference type="ARBA" id="ARBA00022538"/>
    </source>
</evidence>
<keyword evidence="7" id="KW-0851">Voltage-gated channel</keyword>
<dbReference type="InterPro" id="IPR003131">
    <property type="entry name" value="T1-type_BTB"/>
</dbReference>
<dbReference type="CDD" id="cd18317">
    <property type="entry name" value="BTB_POZ_Kv"/>
    <property type="match status" value="1"/>
</dbReference>
<dbReference type="SUPFAM" id="SSF81324">
    <property type="entry name" value="Voltage-gated potassium channels"/>
    <property type="match status" value="1"/>
</dbReference>
<evidence type="ECO:0000259" key="15">
    <source>
        <dbReference type="Pfam" id="PF02214"/>
    </source>
</evidence>
<feature type="transmembrane region" description="Helical" evidence="13">
    <location>
        <begin position="134"/>
        <end position="162"/>
    </location>
</feature>
<keyword evidence="6" id="KW-0631">Potassium channel</keyword>
<protein>
    <recommendedName>
        <fullName evidence="18">BTB domain-containing protein</fullName>
    </recommendedName>
</protein>
<dbReference type="EMBL" id="LIAE01007576">
    <property type="protein sequence ID" value="PAV78351.1"/>
    <property type="molecule type" value="Genomic_DNA"/>
</dbReference>
<dbReference type="GO" id="GO:0008076">
    <property type="term" value="C:voltage-gated potassium channel complex"/>
    <property type="evidence" value="ECO:0007669"/>
    <property type="project" value="InterPro"/>
</dbReference>
<dbReference type="GO" id="GO:0001508">
    <property type="term" value="P:action potential"/>
    <property type="evidence" value="ECO:0007669"/>
    <property type="project" value="TreeGrafter"/>
</dbReference>
<dbReference type="GO" id="GO:0005251">
    <property type="term" value="F:delayed rectifier potassium channel activity"/>
    <property type="evidence" value="ECO:0007669"/>
    <property type="project" value="TreeGrafter"/>
</dbReference>
<evidence type="ECO:0000313" key="17">
    <source>
        <dbReference type="Proteomes" id="UP000218231"/>
    </source>
</evidence>
<evidence type="ECO:0000256" key="8">
    <source>
        <dbReference type="ARBA" id="ARBA00022958"/>
    </source>
</evidence>
<keyword evidence="4" id="KW-0633">Potassium transport</keyword>
<dbReference type="PANTHER" id="PTHR11537:SF121">
    <property type="entry name" value="BTB DOMAIN-CONTAINING PROTEIN"/>
    <property type="match status" value="1"/>
</dbReference>
<comment type="subcellular location">
    <subcellularLocation>
        <location evidence="1">Cell membrane</location>
        <topology evidence="1">Multi-pass membrane protein</topology>
    </subcellularLocation>
</comment>
<feature type="transmembrane region" description="Helical" evidence="13">
    <location>
        <begin position="255"/>
        <end position="276"/>
    </location>
</feature>
<feature type="transmembrane region" description="Helical" evidence="13">
    <location>
        <begin position="194"/>
        <end position="215"/>
    </location>
</feature>
<evidence type="ECO:0000256" key="10">
    <source>
        <dbReference type="ARBA" id="ARBA00023065"/>
    </source>
</evidence>
<evidence type="ECO:0000256" key="13">
    <source>
        <dbReference type="SAM" id="Phobius"/>
    </source>
</evidence>
<keyword evidence="9 13" id="KW-1133">Transmembrane helix</keyword>
<evidence type="ECO:0000256" key="1">
    <source>
        <dbReference type="ARBA" id="ARBA00004651"/>
    </source>
</evidence>
<dbReference type="PANTHER" id="PTHR11537">
    <property type="entry name" value="VOLTAGE-GATED POTASSIUM CHANNEL"/>
    <property type="match status" value="1"/>
</dbReference>
<dbReference type="SUPFAM" id="SSF54695">
    <property type="entry name" value="POZ domain"/>
    <property type="match status" value="1"/>
</dbReference>
<dbReference type="Gene3D" id="3.30.710.10">
    <property type="entry name" value="Potassium Channel Kv1.1, Chain A"/>
    <property type="match status" value="1"/>
</dbReference>
<dbReference type="Gene3D" id="1.10.287.930">
    <property type="entry name" value="Mammalian shaker kv1.2 potassium channel- beta subunit complex"/>
    <property type="match status" value="1"/>
</dbReference>
<dbReference type="Pfam" id="PF02214">
    <property type="entry name" value="BTB_2"/>
    <property type="match status" value="1"/>
</dbReference>
<sequence>MHRRVAFRDRQSGGLKAVEYVKLTIGGKCYSVRNDLYIKEKTRMHDIVEGTHEQRLLLVDGYDPATNEYYLERNTRLADHIMDFFATGSLHKPTNICTERFKEELDFWRIGVEYATCSSFRMIIWRFIEDPQSSVPAAIFALLSILFVFASVIGVILVVRVLRVLRMARVFKLARYSTSLQTFGHTLKASMTELSMLSLFLVTGIIFFSTIMYYLEREEPHTDFYSIPAGMWWCVVTMATIGYGDAKPITTIGKLAASAAAILGIIVLAFPISMIVEKFSNAQQKAIEEQQLQAARMSAAANNYLLRRFPTRRRIRRSRPVSPNPVTEPLTEA</sequence>
<dbReference type="InterPro" id="IPR011333">
    <property type="entry name" value="SKP1/BTB/POZ_sf"/>
</dbReference>
<dbReference type="GO" id="GO:0051260">
    <property type="term" value="P:protein homooligomerization"/>
    <property type="evidence" value="ECO:0007669"/>
    <property type="project" value="InterPro"/>
</dbReference>
<keyword evidence="10" id="KW-0406">Ion transport</keyword>
<evidence type="ECO:0000256" key="12">
    <source>
        <dbReference type="ARBA" id="ARBA00023303"/>
    </source>
</evidence>
<evidence type="ECO:0008006" key="18">
    <source>
        <dbReference type="Google" id="ProtNLM"/>
    </source>
</evidence>
<keyword evidence="17" id="KW-1185">Reference proteome</keyword>
<feature type="domain" description="Ion transport" evidence="14">
    <location>
        <begin position="139"/>
        <end position="285"/>
    </location>
</feature>
<evidence type="ECO:0000313" key="16">
    <source>
        <dbReference type="EMBL" id="PAV78351.1"/>
    </source>
</evidence>
<dbReference type="STRING" id="2018661.A0A2A2KWK6"/>
<keyword evidence="12" id="KW-0407">Ion channel</keyword>
<dbReference type="Gene3D" id="1.10.287.70">
    <property type="match status" value="1"/>
</dbReference>
<dbReference type="InterPro" id="IPR005821">
    <property type="entry name" value="Ion_trans_dom"/>
</dbReference>
<proteinExistence type="predicted"/>
<keyword evidence="5 13" id="KW-0812">Transmembrane</keyword>
<evidence type="ECO:0000256" key="3">
    <source>
        <dbReference type="ARBA" id="ARBA00022475"/>
    </source>
</evidence>
<feature type="domain" description="Potassium channel tetramerisation-type BTB" evidence="15">
    <location>
        <begin position="21"/>
        <end position="113"/>
    </location>
</feature>
<accession>A0A2A2KWK6</accession>
<evidence type="ECO:0000256" key="9">
    <source>
        <dbReference type="ARBA" id="ARBA00022989"/>
    </source>
</evidence>
<evidence type="ECO:0000256" key="5">
    <source>
        <dbReference type="ARBA" id="ARBA00022692"/>
    </source>
</evidence>
<dbReference type="FunFam" id="1.10.287.70:FF:000005">
    <property type="entry name" value="potassium voltage-gated channel subfamily G member 1"/>
    <property type="match status" value="1"/>
</dbReference>
<dbReference type="Proteomes" id="UP000218231">
    <property type="component" value="Unassembled WGS sequence"/>
</dbReference>